<reference evidence="1" key="1">
    <citation type="submission" date="2022-04" db="EMBL/GenBank/DDBJ databases">
        <title>Genome of the entomopathogenic fungus Entomophthora muscae.</title>
        <authorList>
            <person name="Elya C."/>
            <person name="Lovett B.R."/>
            <person name="Lee E."/>
            <person name="Macias A.M."/>
            <person name="Hajek A.E."/>
            <person name="De Bivort B.L."/>
            <person name="Kasson M.T."/>
            <person name="De Fine Licht H.H."/>
            <person name="Stajich J.E."/>
        </authorList>
    </citation>
    <scope>NUCLEOTIDE SEQUENCE</scope>
    <source>
        <strain evidence="1">Berkeley</strain>
    </source>
</reference>
<dbReference type="EMBL" id="QTSX02003050">
    <property type="protein sequence ID" value="KAJ9072118.1"/>
    <property type="molecule type" value="Genomic_DNA"/>
</dbReference>
<name>A0ACC2TC05_9FUNG</name>
<evidence type="ECO:0000313" key="2">
    <source>
        <dbReference type="Proteomes" id="UP001165960"/>
    </source>
</evidence>
<proteinExistence type="predicted"/>
<organism evidence="1 2">
    <name type="scientific">Entomophthora muscae</name>
    <dbReference type="NCBI Taxonomy" id="34485"/>
    <lineage>
        <taxon>Eukaryota</taxon>
        <taxon>Fungi</taxon>
        <taxon>Fungi incertae sedis</taxon>
        <taxon>Zoopagomycota</taxon>
        <taxon>Entomophthoromycotina</taxon>
        <taxon>Entomophthoromycetes</taxon>
        <taxon>Entomophthorales</taxon>
        <taxon>Entomophthoraceae</taxon>
        <taxon>Entomophthora</taxon>
    </lineage>
</organism>
<protein>
    <submittedName>
        <fullName evidence="1">Uncharacterized protein</fullName>
    </submittedName>
</protein>
<accession>A0ACC2TC05</accession>
<sequence>MTLELLQVPNLGSSSPIFGFGEISFWGFLIGQFPHLAGVDGPAVGGVPSPAGWLVGGLGVLRQFPQSGGTAAFFILLFKPNCAQKFILTQGVVRNIPDSQAHVAACFCFPVEHTISYLLDNFGRAVGKLAVADATAVKKTKILLTDFRLAGVPTRRGSCKQWS</sequence>
<comment type="caution">
    <text evidence="1">The sequence shown here is derived from an EMBL/GenBank/DDBJ whole genome shotgun (WGS) entry which is preliminary data.</text>
</comment>
<evidence type="ECO:0000313" key="1">
    <source>
        <dbReference type="EMBL" id="KAJ9072118.1"/>
    </source>
</evidence>
<keyword evidence="2" id="KW-1185">Reference proteome</keyword>
<dbReference type="Proteomes" id="UP001165960">
    <property type="component" value="Unassembled WGS sequence"/>
</dbReference>
<gene>
    <name evidence="1" type="ORF">DSO57_1030509</name>
</gene>